<dbReference type="Proteomes" id="UP000317496">
    <property type="component" value="Chromosome"/>
</dbReference>
<gene>
    <name evidence="2" type="ORF">FNB15_14070</name>
</gene>
<dbReference type="EMBL" id="CP041636">
    <property type="protein sequence ID" value="QDO98328.1"/>
    <property type="molecule type" value="Genomic_DNA"/>
</dbReference>
<dbReference type="KEGG" id="fer:FNB15_14070"/>
<feature type="region of interest" description="Disordered" evidence="1">
    <location>
        <begin position="149"/>
        <end position="168"/>
    </location>
</feature>
<accession>A0A516H3H3</accession>
<evidence type="ECO:0000256" key="1">
    <source>
        <dbReference type="SAM" id="MobiDB-lite"/>
    </source>
</evidence>
<dbReference type="OrthoDB" id="7362340at2"/>
<keyword evidence="3" id="KW-1185">Reference proteome</keyword>
<reference evidence="2 3" key="1">
    <citation type="submission" date="2019-07" db="EMBL/GenBank/DDBJ databases">
        <title>Genome sequencing for Ferrovibrio sp. K5.</title>
        <authorList>
            <person name="Park S.-J."/>
        </authorList>
    </citation>
    <scope>NUCLEOTIDE SEQUENCE [LARGE SCALE GENOMIC DNA]</scope>
    <source>
        <strain evidence="2 3">K5</strain>
    </source>
</reference>
<protein>
    <submittedName>
        <fullName evidence="2">Uncharacterized protein</fullName>
    </submittedName>
</protein>
<dbReference type="AlphaFoldDB" id="A0A516H3H3"/>
<organism evidence="2 3">
    <name type="scientific">Ferrovibrio terrae</name>
    <dbReference type="NCBI Taxonomy" id="2594003"/>
    <lineage>
        <taxon>Bacteria</taxon>
        <taxon>Pseudomonadati</taxon>
        <taxon>Pseudomonadota</taxon>
        <taxon>Alphaproteobacteria</taxon>
        <taxon>Rhodospirillales</taxon>
        <taxon>Rhodospirillaceae</taxon>
        <taxon>Ferrovibrio</taxon>
    </lineage>
</organism>
<name>A0A516H3H3_9PROT</name>
<evidence type="ECO:0000313" key="2">
    <source>
        <dbReference type="EMBL" id="QDO98328.1"/>
    </source>
</evidence>
<proteinExistence type="predicted"/>
<sequence length="168" mass="17717">MTFVSQGYGPFTRVLVLAVALMGLAGCSSVWNSSANQTSDQNKAGSGPPTQIAGVALPEGYSLDANRTIVLGEGDRWIGRLSYSVNSSSDAMFDFVRREMANYGWTEVAVVRAETSQLTFLSSGGDRVASVLITRSTLYGSKVDMTVAPSTGSTIGSAPRQVAPRPAR</sequence>
<dbReference type="RefSeq" id="WP_144069309.1">
    <property type="nucleotide sequence ID" value="NZ_CP041636.1"/>
</dbReference>
<evidence type="ECO:0000313" key="3">
    <source>
        <dbReference type="Proteomes" id="UP000317496"/>
    </source>
</evidence>